<dbReference type="SUPFAM" id="SSF69593">
    <property type="entry name" value="Glycerol-3-phosphate (1)-acyltransferase"/>
    <property type="match status" value="1"/>
</dbReference>
<dbReference type="EMBL" id="MKGH01000010">
    <property type="protein sequence ID" value="PKX79141.1"/>
    <property type="molecule type" value="Genomic_DNA"/>
</dbReference>
<evidence type="ECO:0000313" key="7">
    <source>
        <dbReference type="Proteomes" id="UP000239650"/>
    </source>
</evidence>
<evidence type="ECO:0000259" key="3">
    <source>
        <dbReference type="SMART" id="SM00563"/>
    </source>
</evidence>
<dbReference type="SMART" id="SM00563">
    <property type="entry name" value="PlsC"/>
    <property type="match status" value="1"/>
</dbReference>
<dbReference type="Proteomes" id="UP000234349">
    <property type="component" value="Unassembled WGS sequence"/>
</dbReference>
<dbReference type="GO" id="GO:0003841">
    <property type="term" value="F:1-acylglycerol-3-phosphate O-acyltransferase activity"/>
    <property type="evidence" value="ECO:0007669"/>
    <property type="project" value="TreeGrafter"/>
</dbReference>
<evidence type="ECO:0000256" key="1">
    <source>
        <dbReference type="ARBA" id="ARBA00022679"/>
    </source>
</evidence>
<evidence type="ECO:0000313" key="5">
    <source>
        <dbReference type="EMBL" id="SPE19638.1"/>
    </source>
</evidence>
<feature type="domain" description="Phospholipid/glycerol acyltransferase" evidence="3">
    <location>
        <begin position="34"/>
        <end position="144"/>
    </location>
</feature>
<dbReference type="EMBL" id="OKRC01000002">
    <property type="protein sequence ID" value="SPE19638.1"/>
    <property type="molecule type" value="Genomic_DNA"/>
</dbReference>
<evidence type="ECO:0000313" key="4">
    <source>
        <dbReference type="EMBL" id="PKX79141.1"/>
    </source>
</evidence>
<reference evidence="4 6" key="1">
    <citation type="submission" date="2016-09" db="EMBL/GenBank/DDBJ databases">
        <authorList>
            <person name="Inglin R.C."/>
        </authorList>
    </citation>
    <scope>NUCLEOTIDE SEQUENCE [LARGE SCALE GENOMIC DNA]</scope>
    <source>
        <strain evidence="4 6">RI-517</strain>
    </source>
</reference>
<dbReference type="EC" id="2.3.1.-" evidence="5"/>
<dbReference type="InterPro" id="IPR002123">
    <property type="entry name" value="Plipid/glycerol_acylTrfase"/>
</dbReference>
<dbReference type="RefSeq" id="WP_011374965.1">
    <property type="nucleotide sequence ID" value="NZ_BJLN01000002.1"/>
</dbReference>
<keyword evidence="2 5" id="KW-0012">Acyltransferase</keyword>
<dbReference type="CDD" id="cd07989">
    <property type="entry name" value="LPLAT_AGPAT-like"/>
    <property type="match status" value="1"/>
</dbReference>
<dbReference type="AlphaFoldDB" id="A0AAE8LVI5"/>
<gene>
    <name evidence="5" type="primary">plsC</name>
    <name evidence="4" type="ORF">CUR37_02810</name>
    <name evidence="5" type="ORF">LAS9267_00607</name>
</gene>
<dbReference type="PANTHER" id="PTHR10434:SF40">
    <property type="entry name" value="1-ACYL-SN-GLYCEROL-3-PHOSPHATE ACYLTRANSFERASE"/>
    <property type="match status" value="1"/>
</dbReference>
<evidence type="ECO:0000313" key="6">
    <source>
        <dbReference type="Proteomes" id="UP000234349"/>
    </source>
</evidence>
<keyword evidence="1 5" id="KW-0808">Transferase</keyword>
<name>A0AAE8LVI5_LATSK</name>
<dbReference type="GO" id="GO:0006654">
    <property type="term" value="P:phosphatidic acid biosynthetic process"/>
    <property type="evidence" value="ECO:0007669"/>
    <property type="project" value="TreeGrafter"/>
</dbReference>
<evidence type="ECO:0000256" key="2">
    <source>
        <dbReference type="ARBA" id="ARBA00023315"/>
    </source>
</evidence>
<reference evidence="5 7" key="2">
    <citation type="submission" date="2018-02" db="EMBL/GenBank/DDBJ databases">
        <authorList>
            <person name="Rodrigo-Torres L."/>
            <person name="Arahal R. D."/>
            <person name="Lucena T."/>
        </authorList>
    </citation>
    <scope>NUCLEOTIDE SEQUENCE [LARGE SCALE GENOMIC DNA]</scope>
    <source>
        <strain evidence="5 7">CECT 9267</strain>
    </source>
</reference>
<dbReference type="Proteomes" id="UP000239650">
    <property type="component" value="Unassembled WGS sequence"/>
</dbReference>
<dbReference type="OMA" id="IICANHR"/>
<dbReference type="Pfam" id="PF01553">
    <property type="entry name" value="Acyltransferase"/>
    <property type="match status" value="1"/>
</dbReference>
<dbReference type="PANTHER" id="PTHR10434">
    <property type="entry name" value="1-ACYL-SN-GLYCEROL-3-PHOSPHATE ACYLTRANSFERASE"/>
    <property type="match status" value="1"/>
</dbReference>
<sequence>MFFSFARFIVRILAWLLNGRINVENKSALPEGTYVLVGPHRTWWDPIFFALAASPRKFTFMAKEELFKNPILRFILKHANAFPVNRQNPGPSAIKTPVKALRSKDLSLIMFPTGSRYSSELKGGAVVIAKMARVPLVPAVYQGPLKFSAVLKRKKITIRFGEPIPVDPKLKLNDENLTMIGDQMQAAFDQIDHDINPDFKYEIDDHK</sequence>
<proteinExistence type="predicted"/>
<comment type="caution">
    <text evidence="5">The sequence shown here is derived from an EMBL/GenBank/DDBJ whole genome shotgun (WGS) entry which is preliminary data.</text>
</comment>
<organism evidence="5 7">
    <name type="scientific">Latilactobacillus sakei</name>
    <name type="common">Lactobacillus sakei</name>
    <dbReference type="NCBI Taxonomy" id="1599"/>
    <lineage>
        <taxon>Bacteria</taxon>
        <taxon>Bacillati</taxon>
        <taxon>Bacillota</taxon>
        <taxon>Bacilli</taxon>
        <taxon>Lactobacillales</taxon>
        <taxon>Lactobacillaceae</taxon>
        <taxon>Latilactobacillus</taxon>
    </lineage>
</organism>
<accession>A0AAE8LVI5</accession>
<protein>
    <submittedName>
        <fullName evidence="5">1-acyl-sn-glycerol-3-phosphate acyltransferase</fullName>
        <ecNumber evidence="5">2.3.1.-</ecNumber>
    </submittedName>
</protein>